<feature type="compositionally biased region" description="Basic and acidic residues" evidence="3">
    <location>
        <begin position="340"/>
        <end position="350"/>
    </location>
</feature>
<dbReference type="RefSeq" id="XP_035828125.1">
    <property type="nucleotide sequence ID" value="XM_035972232.1"/>
</dbReference>
<keyword evidence="2" id="KW-0131">Cell cycle</keyword>
<proteinExistence type="inferred from homology"/>
<evidence type="ECO:0000313" key="5">
    <source>
        <dbReference type="RefSeq" id="XP_035828125.1"/>
    </source>
</evidence>
<dbReference type="Proteomes" id="UP000694888">
    <property type="component" value="Unplaced"/>
</dbReference>
<evidence type="ECO:0000313" key="4">
    <source>
        <dbReference type="Proteomes" id="UP000694888"/>
    </source>
</evidence>
<evidence type="ECO:0000256" key="3">
    <source>
        <dbReference type="SAM" id="MobiDB-lite"/>
    </source>
</evidence>
<accession>A0ABM1W0D2</accession>
<keyword evidence="4" id="KW-1185">Reference proteome</keyword>
<gene>
    <name evidence="5" type="primary">LOC101847468</name>
</gene>
<evidence type="ECO:0000256" key="2">
    <source>
        <dbReference type="ARBA" id="ARBA00023306"/>
    </source>
</evidence>
<dbReference type="GeneID" id="101847468"/>
<reference evidence="5" key="1">
    <citation type="submission" date="2025-08" db="UniProtKB">
        <authorList>
            <consortium name="RefSeq"/>
        </authorList>
    </citation>
    <scope>IDENTIFICATION</scope>
</reference>
<sequence>MCKMVYSRTMVSLACFRLENKFEDKETQLKLQDVHHMILENCGQCYRDSCGDCNSTETHKICVKNKCRRGKRYQPFTASSWRKFAAIGGHSLFPRDHRFLSLGTNQCKDPQKSVSEQASNNNSRFIVKLKELKEFFKLTDDKVIRDFLKADSCRRIADKYLIAMVFAYFKRADFKVKDYTRMNFFICLYLANDVEEDEEEIKYEIFPWVFGKKWKDKCVSFLKMRDLFLRRIDYKAIISRKCCDEIMAIEPDNSVWKRERPLHHGGAFRSYMKSPDDDGWPRGPKGSPRFCSECNAPDSQYDSASTTSTCWYVSSRDSSPNNSSAPSSTGDSSDALQVQDLRRTLPKDVNDDVWPTAEE</sequence>
<feature type="region of interest" description="Disordered" evidence="3">
    <location>
        <begin position="313"/>
        <end position="359"/>
    </location>
</feature>
<name>A0ABM1W0D2_APLCA</name>
<evidence type="ECO:0000256" key="1">
    <source>
        <dbReference type="ARBA" id="ARBA00010932"/>
    </source>
</evidence>
<dbReference type="InterPro" id="IPR052316">
    <property type="entry name" value="Speedy-Ringo_regulator"/>
</dbReference>
<comment type="similarity">
    <text evidence="1">Belongs to the Speedy/Ringo family.</text>
</comment>
<organism evidence="4 5">
    <name type="scientific">Aplysia californica</name>
    <name type="common">California sea hare</name>
    <dbReference type="NCBI Taxonomy" id="6500"/>
    <lineage>
        <taxon>Eukaryota</taxon>
        <taxon>Metazoa</taxon>
        <taxon>Spiralia</taxon>
        <taxon>Lophotrochozoa</taxon>
        <taxon>Mollusca</taxon>
        <taxon>Gastropoda</taxon>
        <taxon>Heterobranchia</taxon>
        <taxon>Euthyneura</taxon>
        <taxon>Tectipleura</taxon>
        <taxon>Aplysiida</taxon>
        <taxon>Aplysioidea</taxon>
        <taxon>Aplysiidae</taxon>
        <taxon>Aplysia</taxon>
    </lineage>
</organism>
<dbReference type="PANTHER" id="PTHR31545">
    <property type="entry name" value="SEEDY PROTEIN A/C FAMILY MEMBER"/>
    <property type="match status" value="1"/>
</dbReference>
<protein>
    <submittedName>
        <fullName evidence="5">Speedy protein A isoform X1</fullName>
    </submittedName>
</protein>
<feature type="compositionally biased region" description="Low complexity" evidence="3">
    <location>
        <begin position="314"/>
        <end position="335"/>
    </location>
</feature>
<dbReference type="InterPro" id="IPR020984">
    <property type="entry name" value="Speedy"/>
</dbReference>
<dbReference type="PANTHER" id="PTHR31545:SF5">
    <property type="entry name" value="SPEEDY PROTEIN A"/>
    <property type="match status" value="1"/>
</dbReference>
<dbReference type="Pfam" id="PF11357">
    <property type="entry name" value="Spy1"/>
    <property type="match status" value="1"/>
</dbReference>